<dbReference type="Proteomes" id="UP000230069">
    <property type="component" value="Unassembled WGS sequence"/>
</dbReference>
<sequence length="358" mass="39385">MLVTAGPRAPKLVGIWIFGSAAWVFSMVVLGGVTRLTRSGLSMTDWKLTGSLPPLSEEQWLMEFDKYKQSPEYKRVNKGMRMEDFKFIYWMEYAHRMWGRGLGIMFALPFSYFLHKGYITTRLGVRLSALFALGAGQGLIGEPESEYVQPRVSPYRLAAHLTSAFAIYCGLLWTGLSVVMPEPPAESVVWVDEAAKVKRLALPIGLLVGITAISGAFVAGNDAGHAYNTFPKMGDTWIPDDIFSMKPLVRNFFENTSTVQLDHRILATATLLSIGSLWCASRRLDLHPAVRTLIGSTMGMAARRVTLGISTLLSYVPVSLGTAHQAGALTLLTLMIFLNHSIRRPSPSLVKALRSASA</sequence>
<evidence type="ECO:0000313" key="14">
    <source>
        <dbReference type="Proteomes" id="UP000230069"/>
    </source>
</evidence>
<keyword evidence="7" id="KW-0408">Iron</keyword>
<name>A0A2G5DXP5_AQUCA</name>
<keyword evidence="14" id="KW-1185">Reference proteome</keyword>
<evidence type="ECO:0000256" key="8">
    <source>
        <dbReference type="ARBA" id="ARBA00023133"/>
    </source>
</evidence>
<feature type="transmembrane region" description="Helical" evidence="12">
    <location>
        <begin position="160"/>
        <end position="179"/>
    </location>
</feature>
<dbReference type="InParanoid" id="A0A2G5DXP5"/>
<dbReference type="GO" id="GO:0120547">
    <property type="term" value="F:heme A synthase activity"/>
    <property type="evidence" value="ECO:0007669"/>
    <property type="project" value="UniProtKB-EC"/>
</dbReference>
<dbReference type="FunCoup" id="A0A2G5DXP5">
    <property type="interactions" value="2938"/>
</dbReference>
<comment type="subcellular location">
    <subcellularLocation>
        <location evidence="2">Membrane</location>
        <topology evidence="2">Multi-pass membrane protein</topology>
    </subcellularLocation>
</comment>
<dbReference type="STRING" id="218851.A0A2G5DXP5"/>
<evidence type="ECO:0000256" key="12">
    <source>
        <dbReference type="SAM" id="Phobius"/>
    </source>
</evidence>
<evidence type="ECO:0000256" key="1">
    <source>
        <dbReference type="ARBA" id="ARBA00001970"/>
    </source>
</evidence>
<evidence type="ECO:0000256" key="9">
    <source>
        <dbReference type="ARBA" id="ARBA00023136"/>
    </source>
</evidence>
<evidence type="ECO:0000256" key="6">
    <source>
        <dbReference type="ARBA" id="ARBA00023002"/>
    </source>
</evidence>
<keyword evidence="5 12" id="KW-1133">Transmembrane helix</keyword>
<reference evidence="13 14" key="1">
    <citation type="submission" date="2017-09" db="EMBL/GenBank/DDBJ databases">
        <title>WGS assembly of Aquilegia coerulea Goldsmith.</title>
        <authorList>
            <person name="Hodges S."/>
            <person name="Kramer E."/>
            <person name="Nordborg M."/>
            <person name="Tomkins J."/>
            <person name="Borevitz J."/>
            <person name="Derieg N."/>
            <person name="Yan J."/>
            <person name="Mihaltcheva S."/>
            <person name="Hayes R.D."/>
            <person name="Rokhsar D."/>
        </authorList>
    </citation>
    <scope>NUCLEOTIDE SEQUENCE [LARGE SCALE GENOMIC DNA]</scope>
    <source>
        <strain evidence="14">cv. Goldsmith</strain>
    </source>
</reference>
<dbReference type="GO" id="GO:0005743">
    <property type="term" value="C:mitochondrial inner membrane"/>
    <property type="evidence" value="ECO:0007669"/>
    <property type="project" value="TreeGrafter"/>
</dbReference>
<dbReference type="OrthoDB" id="1726137at2759"/>
<dbReference type="GO" id="GO:0046872">
    <property type="term" value="F:metal ion binding"/>
    <property type="evidence" value="ECO:0007669"/>
    <property type="project" value="UniProtKB-KW"/>
</dbReference>
<feature type="transmembrane region" description="Helical" evidence="12">
    <location>
        <begin position="12"/>
        <end position="33"/>
    </location>
</feature>
<evidence type="ECO:0000256" key="4">
    <source>
        <dbReference type="ARBA" id="ARBA00022723"/>
    </source>
</evidence>
<dbReference type="InterPro" id="IPR023754">
    <property type="entry name" value="HemeA_Synthase_type2"/>
</dbReference>
<keyword evidence="4" id="KW-0479">Metal-binding</keyword>
<evidence type="ECO:0000256" key="7">
    <source>
        <dbReference type="ARBA" id="ARBA00023004"/>
    </source>
</evidence>
<evidence type="ECO:0000256" key="2">
    <source>
        <dbReference type="ARBA" id="ARBA00004141"/>
    </source>
</evidence>
<evidence type="ECO:0000256" key="11">
    <source>
        <dbReference type="ARBA" id="ARBA00048044"/>
    </source>
</evidence>
<protein>
    <recommendedName>
        <fullName evidence="15">Cytochrome c oxidase assembly protein COX15</fullName>
    </recommendedName>
</protein>
<dbReference type="Pfam" id="PF02628">
    <property type="entry name" value="COX15-CtaA"/>
    <property type="match status" value="1"/>
</dbReference>
<evidence type="ECO:0000256" key="10">
    <source>
        <dbReference type="ARBA" id="ARBA00044501"/>
    </source>
</evidence>
<keyword evidence="8" id="KW-0350">Heme biosynthesis</keyword>
<organism evidence="13 14">
    <name type="scientific">Aquilegia coerulea</name>
    <name type="common">Rocky mountain columbine</name>
    <dbReference type="NCBI Taxonomy" id="218851"/>
    <lineage>
        <taxon>Eukaryota</taxon>
        <taxon>Viridiplantae</taxon>
        <taxon>Streptophyta</taxon>
        <taxon>Embryophyta</taxon>
        <taxon>Tracheophyta</taxon>
        <taxon>Spermatophyta</taxon>
        <taxon>Magnoliopsida</taxon>
        <taxon>Ranunculales</taxon>
        <taxon>Ranunculaceae</taxon>
        <taxon>Thalictroideae</taxon>
        <taxon>Aquilegia</taxon>
    </lineage>
</organism>
<feature type="transmembrane region" description="Helical" evidence="12">
    <location>
        <begin position="301"/>
        <end position="318"/>
    </location>
</feature>
<evidence type="ECO:0000256" key="5">
    <source>
        <dbReference type="ARBA" id="ARBA00022989"/>
    </source>
</evidence>
<keyword evidence="3 12" id="KW-0812">Transmembrane</keyword>
<dbReference type="GO" id="GO:0006784">
    <property type="term" value="P:heme A biosynthetic process"/>
    <property type="evidence" value="ECO:0007669"/>
    <property type="project" value="InterPro"/>
</dbReference>
<proteinExistence type="predicted"/>
<dbReference type="EMBL" id="KZ305031">
    <property type="protein sequence ID" value="PIA48278.1"/>
    <property type="molecule type" value="Genomic_DNA"/>
</dbReference>
<feature type="transmembrane region" description="Helical" evidence="12">
    <location>
        <begin position="97"/>
        <end position="114"/>
    </location>
</feature>
<feature type="transmembrane region" description="Helical" evidence="12">
    <location>
        <begin position="200"/>
        <end position="220"/>
    </location>
</feature>
<gene>
    <name evidence="13" type="ORF">AQUCO_01400696v1</name>
</gene>
<evidence type="ECO:0000313" key="13">
    <source>
        <dbReference type="EMBL" id="PIA48278.1"/>
    </source>
</evidence>
<keyword evidence="9 12" id="KW-0472">Membrane</keyword>
<comment type="cofactor">
    <cofactor evidence="1">
        <name>heme b</name>
        <dbReference type="ChEBI" id="CHEBI:60344"/>
    </cofactor>
</comment>
<evidence type="ECO:0008006" key="15">
    <source>
        <dbReference type="Google" id="ProtNLM"/>
    </source>
</evidence>
<keyword evidence="6" id="KW-0560">Oxidoreductase</keyword>
<dbReference type="PANTHER" id="PTHR23289:SF2">
    <property type="entry name" value="CYTOCHROME C OXIDASE ASSEMBLY PROTEIN COX15 HOMOLOG"/>
    <property type="match status" value="1"/>
</dbReference>
<dbReference type="GO" id="GO:0016653">
    <property type="term" value="F:oxidoreductase activity, acting on NAD(P)H, heme protein as acceptor"/>
    <property type="evidence" value="ECO:0007669"/>
    <property type="project" value="TreeGrafter"/>
</dbReference>
<dbReference type="AlphaFoldDB" id="A0A2G5DXP5"/>
<accession>A0A2G5DXP5</accession>
<comment type="catalytic activity">
    <reaction evidence="11">
        <text>Fe(II)-heme o + 2 A + H2O = Fe(II)-heme a + 2 AH2</text>
        <dbReference type="Rhea" id="RHEA:63388"/>
        <dbReference type="ChEBI" id="CHEBI:13193"/>
        <dbReference type="ChEBI" id="CHEBI:15377"/>
        <dbReference type="ChEBI" id="CHEBI:17499"/>
        <dbReference type="ChEBI" id="CHEBI:60530"/>
        <dbReference type="ChEBI" id="CHEBI:61715"/>
        <dbReference type="EC" id="1.17.99.9"/>
    </reaction>
    <physiologicalReaction direction="left-to-right" evidence="11">
        <dbReference type="Rhea" id="RHEA:63389"/>
    </physiologicalReaction>
</comment>
<comment type="pathway">
    <text evidence="10">Porphyrin-containing compound metabolism; heme A biosynthesis; heme A from heme O: step 1/1.</text>
</comment>
<evidence type="ECO:0000256" key="3">
    <source>
        <dbReference type="ARBA" id="ARBA00022692"/>
    </source>
</evidence>
<dbReference type="InterPro" id="IPR003780">
    <property type="entry name" value="COX15/CtaA_fam"/>
</dbReference>
<dbReference type="PANTHER" id="PTHR23289">
    <property type="entry name" value="CYTOCHROME C OXIDASE ASSEMBLY PROTEIN COX15"/>
    <property type="match status" value="1"/>
</dbReference>